<organism evidence="9 10">
    <name type="scientific">Xanthomonas hyacinthi</name>
    <dbReference type="NCBI Taxonomy" id="56455"/>
    <lineage>
        <taxon>Bacteria</taxon>
        <taxon>Pseudomonadati</taxon>
        <taxon>Pseudomonadota</taxon>
        <taxon>Gammaproteobacteria</taxon>
        <taxon>Lysobacterales</taxon>
        <taxon>Lysobacteraceae</taxon>
        <taxon>Xanthomonas</taxon>
    </lineage>
</organism>
<evidence type="ECO:0000313" key="10">
    <source>
        <dbReference type="Proteomes" id="UP000238261"/>
    </source>
</evidence>
<keyword evidence="5 6" id="KW-0472">Membrane</keyword>
<evidence type="ECO:0000256" key="6">
    <source>
        <dbReference type="SAM" id="Phobius"/>
    </source>
</evidence>
<dbReference type="Proteomes" id="UP000238261">
    <property type="component" value="Unassembled WGS sequence"/>
</dbReference>
<dbReference type="GO" id="GO:0022857">
    <property type="term" value="F:transmembrane transporter activity"/>
    <property type="evidence" value="ECO:0007669"/>
    <property type="project" value="TreeGrafter"/>
</dbReference>
<evidence type="ECO:0000256" key="1">
    <source>
        <dbReference type="ARBA" id="ARBA00004651"/>
    </source>
</evidence>
<evidence type="ECO:0000256" key="2">
    <source>
        <dbReference type="ARBA" id="ARBA00022475"/>
    </source>
</evidence>
<keyword evidence="4 6" id="KW-1133">Transmembrane helix</keyword>
<dbReference type="InterPro" id="IPR003838">
    <property type="entry name" value="ABC3_permease_C"/>
</dbReference>
<dbReference type="RefSeq" id="WP_046978681.1">
    <property type="nucleotide sequence ID" value="NZ_CP043476.1"/>
</dbReference>
<dbReference type="OrthoDB" id="8735006at2"/>
<dbReference type="PANTHER" id="PTHR30572">
    <property type="entry name" value="MEMBRANE COMPONENT OF TRANSPORTER-RELATED"/>
    <property type="match status" value="1"/>
</dbReference>
<keyword evidence="10" id="KW-1185">Reference proteome</keyword>
<accession>A0A2S7EUJ9</accession>
<feature type="transmembrane region" description="Helical" evidence="6">
    <location>
        <begin position="307"/>
        <end position="329"/>
    </location>
</feature>
<feature type="transmembrane region" description="Helical" evidence="6">
    <location>
        <begin position="398"/>
        <end position="421"/>
    </location>
</feature>
<comment type="subcellular location">
    <subcellularLocation>
        <location evidence="1">Cell membrane</location>
        <topology evidence="1">Multi-pass membrane protein</topology>
    </subcellularLocation>
</comment>
<dbReference type="GO" id="GO:0005886">
    <property type="term" value="C:plasma membrane"/>
    <property type="evidence" value="ECO:0007669"/>
    <property type="project" value="UniProtKB-SubCell"/>
</dbReference>
<dbReference type="Pfam" id="PF02687">
    <property type="entry name" value="FtsX"/>
    <property type="match status" value="1"/>
</dbReference>
<evidence type="ECO:0000259" key="7">
    <source>
        <dbReference type="Pfam" id="PF02687"/>
    </source>
</evidence>
<evidence type="ECO:0000256" key="3">
    <source>
        <dbReference type="ARBA" id="ARBA00022692"/>
    </source>
</evidence>
<proteinExistence type="predicted"/>
<feature type="transmembrane region" description="Helical" evidence="6">
    <location>
        <begin position="21"/>
        <end position="45"/>
    </location>
</feature>
<evidence type="ECO:0000259" key="8">
    <source>
        <dbReference type="Pfam" id="PF12704"/>
    </source>
</evidence>
<evidence type="ECO:0000256" key="4">
    <source>
        <dbReference type="ARBA" id="ARBA00022989"/>
    </source>
</evidence>
<feature type="domain" description="MacB-like periplasmic core" evidence="8">
    <location>
        <begin position="20"/>
        <end position="223"/>
    </location>
</feature>
<keyword evidence="2" id="KW-1003">Cell membrane</keyword>
<comment type="caution">
    <text evidence="9">The sequence shown here is derived from an EMBL/GenBank/DDBJ whole genome shotgun (WGS) entry which is preliminary data.</text>
</comment>
<protein>
    <submittedName>
        <fullName evidence="9">ABC transporter permease</fullName>
    </submittedName>
</protein>
<dbReference type="Pfam" id="PF12704">
    <property type="entry name" value="MacB_PCD"/>
    <property type="match status" value="1"/>
</dbReference>
<dbReference type="EMBL" id="MDEG01000012">
    <property type="protein sequence ID" value="PPU96816.1"/>
    <property type="molecule type" value="Genomic_DNA"/>
</dbReference>
<evidence type="ECO:0000313" key="9">
    <source>
        <dbReference type="EMBL" id="PPU96816.1"/>
    </source>
</evidence>
<gene>
    <name evidence="9" type="ORF">XhyaCFBP1156_13700</name>
</gene>
<dbReference type="PANTHER" id="PTHR30572:SF18">
    <property type="entry name" value="ABC-TYPE MACROLIDE FAMILY EXPORT SYSTEM PERMEASE COMPONENT 2"/>
    <property type="match status" value="1"/>
</dbReference>
<keyword evidence="3 6" id="KW-0812">Transmembrane</keyword>
<reference evidence="10" key="1">
    <citation type="submission" date="2016-08" db="EMBL/GenBank/DDBJ databases">
        <authorList>
            <person name="Merda D."/>
            <person name="Briand M."/>
            <person name="Taghouti G."/>
            <person name="Carrere S."/>
            <person name="Gouzy J."/>
            <person name="Portier P."/>
            <person name="Jacques M.-A."/>
            <person name="Fischer-Le Saux M."/>
        </authorList>
    </citation>
    <scope>NUCLEOTIDE SEQUENCE [LARGE SCALE GENOMIC DNA]</scope>
    <source>
        <strain evidence="10">CFBP1156</strain>
    </source>
</reference>
<feature type="domain" description="ABC3 transporter permease C-terminal" evidence="7">
    <location>
        <begin position="311"/>
        <end position="426"/>
    </location>
</feature>
<name>A0A2S7EUJ9_9XANT</name>
<evidence type="ECO:0000256" key="5">
    <source>
        <dbReference type="ARBA" id="ARBA00023136"/>
    </source>
</evidence>
<sequence length="435" mass="47917">MFGYYCKLALHSFGRNRLLTALMVLAIAVGIGASMTTLTVFHVLAADPIPGKSAQLFYVEMNVYPDEKYEPAGEEPLQLTRRDAEALLRDKRGDRQAMMSAGGVTVVPARAQQTPFSVEARYTSADFFPMFAVPMRYGHAWTAEDDGRRARIAVISRHLNEQVFGDIDSVGKDLQIGDTVLRIVGVTDDWSMNPRFYDMTNETYADSEDVFIPFSTSRDLELGSRGTMDCWGDSPDGPNGENAPCVWIQYWVELGDAGKRAAYRDYLDGYARQQHDAGRFNHSADSRLSDVMTWLDRNHAVPADVRLQLWLALVFLGICLLNTVGLMLAKFMRHGGEIGVRRALGASRWAIFAQHLVEAGMIGAAGGAIGLLFAWIGLWLVRRQPADYAALAQMDGSMLLGTLALALALVSSLLAGALPAWQAMRVQTALQLKSQ</sequence>
<feature type="transmembrane region" description="Helical" evidence="6">
    <location>
        <begin position="349"/>
        <end position="378"/>
    </location>
</feature>
<dbReference type="InterPro" id="IPR050250">
    <property type="entry name" value="Macrolide_Exporter_MacB"/>
</dbReference>
<dbReference type="AlphaFoldDB" id="A0A2S7EUJ9"/>
<dbReference type="InterPro" id="IPR025857">
    <property type="entry name" value="MacB_PCD"/>
</dbReference>